<dbReference type="Proteomes" id="UP000078512">
    <property type="component" value="Unassembled WGS sequence"/>
</dbReference>
<dbReference type="InterPro" id="IPR002553">
    <property type="entry name" value="Clathrin/coatomer_adapt-like_N"/>
</dbReference>
<feature type="compositionally biased region" description="Low complexity" evidence="6">
    <location>
        <begin position="750"/>
        <end position="762"/>
    </location>
</feature>
<organism evidence="8 9">
    <name type="scientific">Linnemannia elongata AG-77</name>
    <dbReference type="NCBI Taxonomy" id="1314771"/>
    <lineage>
        <taxon>Eukaryota</taxon>
        <taxon>Fungi</taxon>
        <taxon>Fungi incertae sedis</taxon>
        <taxon>Mucoromycota</taxon>
        <taxon>Mortierellomycotina</taxon>
        <taxon>Mortierellomycetes</taxon>
        <taxon>Mortierellales</taxon>
        <taxon>Mortierellaceae</taxon>
        <taxon>Linnemannia</taxon>
    </lineage>
</organism>
<dbReference type="InterPro" id="IPR016024">
    <property type="entry name" value="ARM-type_fold"/>
</dbReference>
<dbReference type="GO" id="GO:0012505">
    <property type="term" value="C:endomembrane system"/>
    <property type="evidence" value="ECO:0007669"/>
    <property type="project" value="UniProtKB-SubCell"/>
</dbReference>
<dbReference type="EMBL" id="KV442033">
    <property type="protein sequence ID" value="OAQ30824.1"/>
    <property type="molecule type" value="Genomic_DNA"/>
</dbReference>
<dbReference type="InterPro" id="IPR026739">
    <property type="entry name" value="AP_beta"/>
</dbReference>
<evidence type="ECO:0000313" key="8">
    <source>
        <dbReference type="EMBL" id="OAQ30824.1"/>
    </source>
</evidence>
<feature type="compositionally biased region" description="Polar residues" evidence="6">
    <location>
        <begin position="560"/>
        <end position="578"/>
    </location>
</feature>
<dbReference type="InterPro" id="IPR011989">
    <property type="entry name" value="ARM-like"/>
</dbReference>
<comment type="similarity">
    <text evidence="2">Belongs to the adaptor complexes large subunit family.</text>
</comment>
<reference evidence="8 9" key="1">
    <citation type="submission" date="2016-05" db="EMBL/GenBank/DDBJ databases">
        <title>Genome sequencing reveals origins of a unique bacterial endosymbiosis in the earliest lineages of terrestrial Fungi.</title>
        <authorList>
            <consortium name="DOE Joint Genome Institute"/>
            <person name="Uehling J."/>
            <person name="Gryganskyi A."/>
            <person name="Hameed K."/>
            <person name="Tschaplinski T."/>
            <person name="Misztal P."/>
            <person name="Wu S."/>
            <person name="Desiro A."/>
            <person name="Vande Pol N."/>
            <person name="Du Z.-Y."/>
            <person name="Zienkiewicz A."/>
            <person name="Zienkiewicz K."/>
            <person name="Morin E."/>
            <person name="Tisserant E."/>
            <person name="Splivallo R."/>
            <person name="Hainaut M."/>
            <person name="Henrissat B."/>
            <person name="Ohm R."/>
            <person name="Kuo A."/>
            <person name="Yan J."/>
            <person name="Lipzen A."/>
            <person name="Nolan M."/>
            <person name="Labutti K."/>
            <person name="Barry K."/>
            <person name="Goldstein A."/>
            <person name="Labbe J."/>
            <person name="Schadt C."/>
            <person name="Tuskan G."/>
            <person name="Grigoriev I."/>
            <person name="Martin F."/>
            <person name="Vilgalys R."/>
            <person name="Bonito G."/>
        </authorList>
    </citation>
    <scope>NUCLEOTIDE SEQUENCE [LARGE SCALE GENOMIC DNA]</scope>
    <source>
        <strain evidence="8 9">AG-77</strain>
    </source>
</reference>
<name>A0A197K2Z1_9FUNG</name>
<keyword evidence="4" id="KW-0653">Protein transport</keyword>
<keyword evidence="3" id="KW-0813">Transport</keyword>
<evidence type="ECO:0000256" key="1">
    <source>
        <dbReference type="ARBA" id="ARBA00004308"/>
    </source>
</evidence>
<feature type="domain" description="Clathrin/coatomer adaptor adaptin-like N-terminal" evidence="7">
    <location>
        <begin position="5"/>
        <end position="330"/>
    </location>
</feature>
<evidence type="ECO:0000256" key="2">
    <source>
        <dbReference type="ARBA" id="ARBA00006613"/>
    </source>
</evidence>
<feature type="region of interest" description="Disordered" evidence="6">
    <location>
        <begin position="560"/>
        <end position="580"/>
    </location>
</feature>
<dbReference type="SUPFAM" id="SSF48371">
    <property type="entry name" value="ARM repeat"/>
    <property type="match status" value="1"/>
</dbReference>
<comment type="subcellular location">
    <subcellularLocation>
        <location evidence="1">Endomembrane system</location>
    </subcellularLocation>
</comment>
<dbReference type="OrthoDB" id="10254310at2759"/>
<dbReference type="PANTHER" id="PTHR11134">
    <property type="entry name" value="ADAPTOR COMPLEX SUBUNIT BETA FAMILY MEMBER"/>
    <property type="match status" value="1"/>
</dbReference>
<evidence type="ECO:0000256" key="6">
    <source>
        <dbReference type="SAM" id="MobiDB-lite"/>
    </source>
</evidence>
<dbReference type="GO" id="GO:0006886">
    <property type="term" value="P:intracellular protein transport"/>
    <property type="evidence" value="ECO:0007669"/>
    <property type="project" value="InterPro"/>
</dbReference>
<dbReference type="GO" id="GO:0030117">
    <property type="term" value="C:membrane coat"/>
    <property type="evidence" value="ECO:0007669"/>
    <property type="project" value="InterPro"/>
</dbReference>
<keyword evidence="5" id="KW-0472">Membrane</keyword>
<gene>
    <name evidence="8" type="ORF">K457DRAFT_426225</name>
</gene>
<proteinExistence type="inferred from homology"/>
<dbReference type="STRING" id="1314771.A0A197K2Z1"/>
<dbReference type="Pfam" id="PF01602">
    <property type="entry name" value="Adaptin_N"/>
    <property type="match status" value="1"/>
</dbReference>
<dbReference type="AlphaFoldDB" id="A0A197K2Z1"/>
<dbReference type="GO" id="GO:0016192">
    <property type="term" value="P:vesicle-mediated transport"/>
    <property type="evidence" value="ECO:0007669"/>
    <property type="project" value="InterPro"/>
</dbReference>
<feature type="region of interest" description="Disordered" evidence="6">
    <location>
        <begin position="736"/>
        <end position="767"/>
    </location>
</feature>
<protein>
    <submittedName>
        <fullName evidence="8">ARM repeat-containing protein</fullName>
    </submittedName>
</protein>
<evidence type="ECO:0000313" key="9">
    <source>
        <dbReference type="Proteomes" id="UP000078512"/>
    </source>
</evidence>
<evidence type="ECO:0000259" key="7">
    <source>
        <dbReference type="Pfam" id="PF01602"/>
    </source>
</evidence>
<accession>A0A197K2Z1</accession>
<evidence type="ECO:0000256" key="4">
    <source>
        <dbReference type="ARBA" id="ARBA00022927"/>
    </source>
</evidence>
<keyword evidence="9" id="KW-1185">Reference proteome</keyword>
<evidence type="ECO:0000256" key="5">
    <source>
        <dbReference type="ARBA" id="ARBA00023136"/>
    </source>
</evidence>
<evidence type="ECO:0000256" key="3">
    <source>
        <dbReference type="ARBA" id="ARBA00022448"/>
    </source>
</evidence>
<sequence length="885" mass="98545">MDVAELTEAFKDQAANPNHALLMQRVQELMGQGIDVSTFFATMVSSASTRDIAIKKIAYAFLARYGHTNEELCFLGINTLHQDCVDLDPTVRALALRTLCSLGQRSVMRFMLQPLSKGFQDKNANVRKTAALACISLFELDPAFVLESEIVDKLYGLLSDKDTQVIVNAILALETILVDEGGVVVNRAIAQHLIRRYKDWTPGQLQVVLGVLCRYKPETDDEVYEIMNDVDDGLQNASLAVQMATLRLFIWLCQDLAEIDEDVQTTVEETLLKHLESPYTDLVFASLYHLALILEKSGRLRHSSPQHLSAILCKPNDPIVIKLKKLDLCTIVTQFSPLSVTTFILDHLCLVASMKEMAQFQKSSRTKLDRQYISAQLEVVCSAIKSIGAIGSNYGSRQRQGNTGAAGPANESATPLTLDEIERTRRTIGKTCLDRLYQLLVLVSDLGNETERQKGDKGSPTWNHQNLSVLNLDESQVAKIQSTLLLSSEACWQRNYESMRCQGASSQDTDEYHGIMDASQVRTLGLLLLRHLDQDELDRMAKRWKPLRYRYDTADGGVSQSASSSTVDLHQHQQQRAQSFPGDISRLARISGLRMLLLEESIQHHHIMKPFSTKHSVKTTDTLVASQVEDDDSGLSAAAKVAVEKRLPYVELLQQQVQDMVQSIDTVPYSPTAAGPSDSSIRGTRDEQLAILHLACHLVAFSIEHRDTSQVDQTHFVQRLAILAQAVGRLTMGEQRTQRPLRQPVRDGGDLLTLDTDATPPGKDATNTDVDTVISKVSRDVLDQAQLIHSLFLRPLLDATSESTPTELPPLPGTTQSFDSPFFKTEKYRQLIHQKLVDQFGVRPKSTAIASSADQDQTLPPIDMACLLHRDWHFQIGFNTLAALR</sequence>
<dbReference type="Gene3D" id="1.25.10.10">
    <property type="entry name" value="Leucine-rich Repeat Variant"/>
    <property type="match status" value="1"/>
</dbReference>